<sequence>MKDSVRAVLRKAAIICILAGTVCLPGCAVVGPLLSVGGLAGLAPLQYASTAYTLGEFTYEYAANGKDPGEVVRAKVDGFVSGEAFALPGSSEMPDSRQGYDAPSPMPDNMLATRSRVRPGESQARQADPDGMETMAVLAASGGADATAQSLSDEARQQRVEQLLGRRSVQYERLETRRMLFGQAHARGQLSLRQTAMASAPNLVIGAMGETTLRQ</sequence>
<reference evidence="2 3" key="1">
    <citation type="submission" date="2019-11" db="EMBL/GenBank/DDBJ databases">
        <title>Pseudodesulfovibrio alkaliphilus, sp. nov., an alkaliphilic sulfate-reducing bacteria from mud volcano of Taman peninsula, Russia.</title>
        <authorList>
            <person name="Frolova A."/>
            <person name="Merkel A.Y."/>
            <person name="Slobodkin A.I."/>
        </authorList>
    </citation>
    <scope>NUCLEOTIDE SEQUENCE [LARGE SCALE GENOMIC DNA]</scope>
    <source>
        <strain evidence="2 3">F-1</strain>
    </source>
</reference>
<accession>A0A7K1KM42</accession>
<evidence type="ECO:0000313" key="2">
    <source>
        <dbReference type="EMBL" id="MUM77135.1"/>
    </source>
</evidence>
<proteinExistence type="predicted"/>
<dbReference type="Proteomes" id="UP000461162">
    <property type="component" value="Unassembled WGS sequence"/>
</dbReference>
<evidence type="ECO:0000313" key="3">
    <source>
        <dbReference type="Proteomes" id="UP000461162"/>
    </source>
</evidence>
<dbReference type="EMBL" id="WODC01000003">
    <property type="protein sequence ID" value="MUM77135.1"/>
    <property type="molecule type" value="Genomic_DNA"/>
</dbReference>
<dbReference type="AlphaFoldDB" id="A0A7K1KM42"/>
<keyword evidence="1" id="KW-0472">Membrane</keyword>
<keyword evidence="1" id="KW-0812">Transmembrane</keyword>
<keyword evidence="1" id="KW-1133">Transmembrane helix</keyword>
<evidence type="ECO:0000256" key="1">
    <source>
        <dbReference type="SAM" id="Phobius"/>
    </source>
</evidence>
<name>A0A7K1KM42_9BACT</name>
<gene>
    <name evidence="2" type="ORF">GKC30_05770</name>
</gene>
<protein>
    <submittedName>
        <fullName evidence="2">Uncharacterized protein</fullName>
    </submittedName>
</protein>
<comment type="caution">
    <text evidence="2">The sequence shown here is derived from an EMBL/GenBank/DDBJ whole genome shotgun (WGS) entry which is preliminary data.</text>
</comment>
<dbReference type="RefSeq" id="WP_155932980.1">
    <property type="nucleotide sequence ID" value="NZ_WODC01000003.1"/>
</dbReference>
<feature type="transmembrane region" description="Helical" evidence="1">
    <location>
        <begin position="12"/>
        <end position="34"/>
    </location>
</feature>
<keyword evidence="3" id="KW-1185">Reference proteome</keyword>
<organism evidence="2 3">
    <name type="scientific">Pseudodesulfovibrio alkaliphilus</name>
    <dbReference type="NCBI Taxonomy" id="2661613"/>
    <lineage>
        <taxon>Bacteria</taxon>
        <taxon>Pseudomonadati</taxon>
        <taxon>Thermodesulfobacteriota</taxon>
        <taxon>Desulfovibrionia</taxon>
        <taxon>Desulfovibrionales</taxon>
        <taxon>Desulfovibrionaceae</taxon>
    </lineage>
</organism>